<accession>A0ACB8UE31</accession>
<dbReference type="Proteomes" id="UP001055072">
    <property type="component" value="Unassembled WGS sequence"/>
</dbReference>
<gene>
    <name evidence="1" type="ORF">BDY19DRAFT_903304</name>
</gene>
<evidence type="ECO:0000313" key="1">
    <source>
        <dbReference type="EMBL" id="KAI0092491.1"/>
    </source>
</evidence>
<comment type="caution">
    <text evidence="1">The sequence shown here is derived from an EMBL/GenBank/DDBJ whole genome shotgun (WGS) entry which is preliminary data.</text>
</comment>
<reference evidence="1" key="1">
    <citation type="journal article" date="2021" name="Environ. Microbiol.">
        <title>Gene family expansions and transcriptome signatures uncover fungal adaptations to wood decay.</title>
        <authorList>
            <person name="Hage H."/>
            <person name="Miyauchi S."/>
            <person name="Viragh M."/>
            <person name="Drula E."/>
            <person name="Min B."/>
            <person name="Chaduli D."/>
            <person name="Navarro D."/>
            <person name="Favel A."/>
            <person name="Norest M."/>
            <person name="Lesage-Meessen L."/>
            <person name="Balint B."/>
            <person name="Merenyi Z."/>
            <person name="de Eugenio L."/>
            <person name="Morin E."/>
            <person name="Martinez A.T."/>
            <person name="Baldrian P."/>
            <person name="Stursova M."/>
            <person name="Martinez M.J."/>
            <person name="Novotny C."/>
            <person name="Magnuson J.K."/>
            <person name="Spatafora J.W."/>
            <person name="Maurice S."/>
            <person name="Pangilinan J."/>
            <person name="Andreopoulos W."/>
            <person name="LaButti K."/>
            <person name="Hundley H."/>
            <person name="Na H."/>
            <person name="Kuo A."/>
            <person name="Barry K."/>
            <person name="Lipzen A."/>
            <person name="Henrissat B."/>
            <person name="Riley R."/>
            <person name="Ahrendt S."/>
            <person name="Nagy L.G."/>
            <person name="Grigoriev I.V."/>
            <person name="Martin F."/>
            <person name="Rosso M.N."/>
        </authorList>
    </citation>
    <scope>NUCLEOTIDE SEQUENCE</scope>
    <source>
        <strain evidence="1">CBS 384.51</strain>
    </source>
</reference>
<protein>
    <submittedName>
        <fullName evidence="1">Glycosyl transferase</fullName>
    </submittedName>
</protein>
<organism evidence="1 2">
    <name type="scientific">Irpex rosettiformis</name>
    <dbReference type="NCBI Taxonomy" id="378272"/>
    <lineage>
        <taxon>Eukaryota</taxon>
        <taxon>Fungi</taxon>
        <taxon>Dikarya</taxon>
        <taxon>Basidiomycota</taxon>
        <taxon>Agaricomycotina</taxon>
        <taxon>Agaricomycetes</taxon>
        <taxon>Polyporales</taxon>
        <taxon>Irpicaceae</taxon>
        <taxon>Irpex</taxon>
    </lineage>
</organism>
<sequence length="548" mass="61309">MDTTNNTVTPNVVGLPAAVNDGYMFTATQDWFSFNIEAWRKLFPHVSSLHPRALEIGSWEGRSAVFLLNELCGSSGSMTCIDHFDLFQTVAGRERHKKVLHNLKLTGRTSRVMCSFSVPALMTLLEEEIAVRVTEPGYDWIYIDGSHRADDTFLDAELVWRLARQGAVVIFDDYNWDKEPEDSIHHPKRGIDAFMLLHQNEFDVLSSPTQYQKILRKTTQMRIGFLVNGVEASNTHSSTAFGYDIHIALVVDSSFAMPAAVAISSAMKHTPGRMTFYILDLCLSVEDRNRLSQLVAERDEVTIVFLPMPNTHPLSAKEAVWAKLSVLEVVPVERVLYLDADILVRSNLRPLWETDLQGKPLGAVIDIGHPMGHAGVEHGEYFNAGVLLFDLAKARTMVPQLLTLADGMMNSEYKDQDVLNVQFRGQWFVLDPVWNAQGLGTYANSHSAERAALDLDNMRGSPVIVHFTGPVSPSVAQVLNPFVQPYTAKPWGYAGAPGHPFAEEWWNALEQTPWQGYRNSEEYAHHRTASRERVLEAAAGALKARTSF</sequence>
<name>A0ACB8UE31_9APHY</name>
<keyword evidence="2" id="KW-1185">Reference proteome</keyword>
<dbReference type="EMBL" id="MU274903">
    <property type="protein sequence ID" value="KAI0092491.1"/>
    <property type="molecule type" value="Genomic_DNA"/>
</dbReference>
<keyword evidence="1" id="KW-0808">Transferase</keyword>
<evidence type="ECO:0000313" key="2">
    <source>
        <dbReference type="Proteomes" id="UP001055072"/>
    </source>
</evidence>
<proteinExistence type="predicted"/>